<reference evidence="5" key="1">
    <citation type="submission" date="2021-01" db="EMBL/GenBank/DDBJ databases">
        <authorList>
            <person name="Corre E."/>
            <person name="Pelletier E."/>
            <person name="Niang G."/>
            <person name="Scheremetjew M."/>
            <person name="Finn R."/>
            <person name="Kale V."/>
            <person name="Holt S."/>
            <person name="Cochrane G."/>
            <person name="Meng A."/>
            <person name="Brown T."/>
            <person name="Cohen L."/>
        </authorList>
    </citation>
    <scope>NUCLEOTIDE SEQUENCE</scope>
    <source>
        <strain evidence="5">10249 10 AB</strain>
    </source>
</reference>
<evidence type="ECO:0000256" key="1">
    <source>
        <dbReference type="ARBA" id="ARBA00022737"/>
    </source>
</evidence>
<sequence>MRMPEESSLVAATALAAERIDRETSQIEREEIISLCLEKSICELHHEYYTMHKDHLRQLIRKSLSFPKNNNTSNKNSKGNNGKPHDAETRIALTLYHQWKREAAVSIKKNRKPSIDTLEAMIGETVNDGCVIARQPVPSTIVTITSDLGLSREVSSPRQLADLIGPLLEEEFRNSPQRNMAPDVRSQASGILSMISLERSQLLRQAGRLPCPHCIQWCKGEKGLWWHQQQYHRLDYSTAINVAQSTSISTGAIVLYDENKCNDVRGTASVSISSSTKLRDTHGNITDNNGTVRSDHHDDPIEYIREGNLTGLQRAVKRHGYQPSTVFDKKGSTPLLWAAGGGHLNITRYLIEVCNCDPDQSQRGKRSFSGRTALHWAARNGHLEVVRYLLSLATTGSSGNDGKNNGNSINTSSSNNGGANNDRDRKPQQRVPIDKLKRLEAKTRDGTTAFGWACWQRHTQVMECLYHHGCDIHSVNSFGCSPVLWCSQGTNENGVGALRWLRDRGCNTLLVNHNGHGVLHKSAQRGQRDVAEWLVREECRGVLDGACSKGNCNTNHKDASLGSSRTRTRTRTHSIRCNTDRTTTSSSVFLALFGPDIEGYCPSDLAGMEGYEEFAKWLATMEIRMCRSLGCAPVYEVPTGYSSGGAFPIKNGNGRTDDAPTSSSKSFVWEKYGGLRRMRSAVNES</sequence>
<accession>A0A7S4AKR5</accession>
<protein>
    <submittedName>
        <fullName evidence="5">Uncharacterized protein</fullName>
    </submittedName>
</protein>
<proteinExistence type="predicted"/>
<evidence type="ECO:0000313" key="5">
    <source>
        <dbReference type="EMBL" id="CAE0718972.1"/>
    </source>
</evidence>
<dbReference type="SMART" id="SM00248">
    <property type="entry name" value="ANK"/>
    <property type="match status" value="5"/>
</dbReference>
<dbReference type="AlphaFoldDB" id="A0A7S4AKR5"/>
<feature type="repeat" description="ANK" evidence="3">
    <location>
        <begin position="369"/>
        <end position="401"/>
    </location>
</feature>
<name>A0A7S4AKR5_9STRA</name>
<evidence type="ECO:0000256" key="2">
    <source>
        <dbReference type="ARBA" id="ARBA00023043"/>
    </source>
</evidence>
<dbReference type="PANTHER" id="PTHR24173">
    <property type="entry name" value="ANKYRIN REPEAT CONTAINING"/>
    <property type="match status" value="1"/>
</dbReference>
<feature type="region of interest" description="Disordered" evidence="4">
    <location>
        <begin position="66"/>
        <end position="86"/>
    </location>
</feature>
<feature type="compositionally biased region" description="Basic and acidic residues" evidence="4">
    <location>
        <begin position="421"/>
        <end position="432"/>
    </location>
</feature>
<feature type="compositionally biased region" description="Low complexity" evidence="4">
    <location>
        <begin position="397"/>
        <end position="420"/>
    </location>
</feature>
<dbReference type="Pfam" id="PF12796">
    <property type="entry name" value="Ank_2"/>
    <property type="match status" value="2"/>
</dbReference>
<feature type="region of interest" description="Disordered" evidence="4">
    <location>
        <begin position="397"/>
        <end position="432"/>
    </location>
</feature>
<evidence type="ECO:0000256" key="3">
    <source>
        <dbReference type="PROSITE-ProRule" id="PRU00023"/>
    </source>
</evidence>
<evidence type="ECO:0000256" key="4">
    <source>
        <dbReference type="SAM" id="MobiDB-lite"/>
    </source>
</evidence>
<dbReference type="EMBL" id="HBIX01016186">
    <property type="protein sequence ID" value="CAE0718972.1"/>
    <property type="molecule type" value="Transcribed_RNA"/>
</dbReference>
<dbReference type="InterPro" id="IPR036770">
    <property type="entry name" value="Ankyrin_rpt-contain_sf"/>
</dbReference>
<dbReference type="Gene3D" id="1.25.40.20">
    <property type="entry name" value="Ankyrin repeat-containing domain"/>
    <property type="match status" value="2"/>
</dbReference>
<dbReference type="PROSITE" id="PS50297">
    <property type="entry name" value="ANK_REP_REGION"/>
    <property type="match status" value="1"/>
</dbReference>
<dbReference type="SUPFAM" id="SSF48403">
    <property type="entry name" value="Ankyrin repeat"/>
    <property type="match status" value="1"/>
</dbReference>
<feature type="compositionally biased region" description="Low complexity" evidence="4">
    <location>
        <begin position="68"/>
        <end position="82"/>
    </location>
</feature>
<dbReference type="PANTHER" id="PTHR24173:SF74">
    <property type="entry name" value="ANKYRIN REPEAT DOMAIN-CONTAINING PROTEIN 16"/>
    <property type="match status" value="1"/>
</dbReference>
<dbReference type="InterPro" id="IPR002110">
    <property type="entry name" value="Ankyrin_rpt"/>
</dbReference>
<keyword evidence="2 3" id="KW-0040">ANK repeat</keyword>
<dbReference type="PROSITE" id="PS50088">
    <property type="entry name" value="ANK_REPEAT"/>
    <property type="match status" value="1"/>
</dbReference>
<organism evidence="5">
    <name type="scientific">Pseudo-nitzschia australis</name>
    <dbReference type="NCBI Taxonomy" id="44445"/>
    <lineage>
        <taxon>Eukaryota</taxon>
        <taxon>Sar</taxon>
        <taxon>Stramenopiles</taxon>
        <taxon>Ochrophyta</taxon>
        <taxon>Bacillariophyta</taxon>
        <taxon>Bacillariophyceae</taxon>
        <taxon>Bacillariophycidae</taxon>
        <taxon>Bacillariales</taxon>
        <taxon>Bacillariaceae</taxon>
        <taxon>Pseudo-nitzschia</taxon>
    </lineage>
</organism>
<keyword evidence="1" id="KW-0677">Repeat</keyword>
<gene>
    <name evidence="5" type="ORF">PAUS00366_LOCUS11726</name>
</gene>
<dbReference type="PRINTS" id="PR01415">
    <property type="entry name" value="ANKYRIN"/>
</dbReference>